<dbReference type="OrthoDB" id="1874341at2759"/>
<gene>
    <name evidence="2" type="ORF">ZYGR_0H00730</name>
</gene>
<proteinExistence type="inferred from homology"/>
<evidence type="ECO:0000256" key="1">
    <source>
        <dbReference type="ARBA" id="ARBA00006298"/>
    </source>
</evidence>
<comment type="caution">
    <text evidence="2">The sequence shown here is derived from an EMBL/GenBank/DDBJ whole genome shotgun (WGS) entry which is preliminary data.</text>
</comment>
<dbReference type="PANTHER" id="PTHR22767">
    <property type="entry name" value="N-TERMINAL ACETYLTRANSFERASE-RELATED"/>
    <property type="match status" value="1"/>
</dbReference>
<dbReference type="PANTHER" id="PTHR22767:SF3">
    <property type="entry name" value="N-ALPHA-ACETYLTRANSFERASE 25, NATB AUXILIARY SUBUNIT"/>
    <property type="match status" value="1"/>
</dbReference>
<dbReference type="InterPro" id="IPR019183">
    <property type="entry name" value="NAA25_NatB_aux_su"/>
</dbReference>
<sequence length="789" mass="92093">MGDKFEQEIFQLIQKTNFKACNAKISDWKKKYPNSTYIWVLETYVKYRQSPSKFNYDSSLGQFFGLQGTQITSDLRSLKLLHDMFLEMQRYDEALHVYERANFKYPNFDVAYEWFCKSLDDGNYKMMARACQQMAKWNNDNGTTQSILSRDYTFWYAICTVALFKFQKSKVNAAEEKLLPQLALRSLESQKPFKSTQEIIVYCYVCQELFNDKSKEIVAAIWPQLNQSLDLYCKNFLIKHISDDAQMLEACKSMLNRIDDYELLCKLSEATHNLSWDKKDVIQLVDSLVGDSRNTRLCRLEIDLKFDTEIGRESLTYYLSKYHNKPCCPHDLSHFKNQLNPQMVEEVFQSCEPRDVIHDSNAFRLGCLPTDSITAFQNHKSTLVNQAKNDYSTLSGFIMDVVHDLVIRKEPTLNNVLLALSILENYQNGDPFNYETSVWIIVLYMHLGLVPAAYSRYLDLKVKNLQNDSVNFILYSRFATLFPQKEDDYLRKFQTNNYKLYSVSGHRLPQFIHIAMERRAYSKLLGMFEFKNRMVKSDMKWMNLLEEFQLARLCNDKRQALWSQLTRSQRELELVGDDKEFSDNRDWAILGTDIDPKSLPSALKFLDINQDYISLKTVLESIIELVPSAQQDSRVDEFLNRTLNGRDLEATLHASLSPMEVWTFKVFYDLYKNDGAQLSGLLNHAEPITNFSWRLTHDYLTKLSTLKTLDNFKRIKDKQLKQLIKSQIRELRDQCDQLYNEYTSQLVKTCEDLKKGSNGALLDRLGYVPLSSSSLPSPLLTVLKTVRNL</sequence>
<evidence type="ECO:0000313" key="2">
    <source>
        <dbReference type="EMBL" id="GAV47232.1"/>
    </source>
</evidence>
<evidence type="ECO:0000313" key="3">
    <source>
        <dbReference type="Proteomes" id="UP000187013"/>
    </source>
</evidence>
<accession>A0A1Q2ZUN5</accession>
<dbReference type="GO" id="GO:0031416">
    <property type="term" value="C:NatB complex"/>
    <property type="evidence" value="ECO:0007669"/>
    <property type="project" value="TreeGrafter"/>
</dbReference>
<protein>
    <recommendedName>
        <fullName evidence="4">N-terminal acetyltransferase B complex subunit MDM20</fullName>
    </recommendedName>
</protein>
<dbReference type="EMBL" id="BDGX01000008">
    <property type="protein sequence ID" value="GAV47232.1"/>
    <property type="molecule type" value="Genomic_DNA"/>
</dbReference>
<name>A0A1Q2ZUN5_ZYGRO</name>
<reference evidence="2 3" key="1">
    <citation type="submission" date="2016-08" db="EMBL/GenBank/DDBJ databases">
        <title>Draft genome sequence of allopolyploid Zygosaccharomyces rouxii.</title>
        <authorList>
            <person name="Watanabe J."/>
            <person name="Uehara K."/>
            <person name="Mogi Y."/>
            <person name="Tsukioka Y."/>
        </authorList>
    </citation>
    <scope>NUCLEOTIDE SEQUENCE [LARGE SCALE GENOMIC DNA]</scope>
    <source>
        <strain evidence="2 3">NBRC 110957</strain>
    </source>
</reference>
<dbReference type="AlphaFoldDB" id="A0A1Q2ZUN5"/>
<evidence type="ECO:0008006" key="4">
    <source>
        <dbReference type="Google" id="ProtNLM"/>
    </source>
</evidence>
<organism evidence="2 3">
    <name type="scientific">Zygosaccharomyces rouxii</name>
    <dbReference type="NCBI Taxonomy" id="4956"/>
    <lineage>
        <taxon>Eukaryota</taxon>
        <taxon>Fungi</taxon>
        <taxon>Dikarya</taxon>
        <taxon>Ascomycota</taxon>
        <taxon>Saccharomycotina</taxon>
        <taxon>Saccharomycetes</taxon>
        <taxon>Saccharomycetales</taxon>
        <taxon>Saccharomycetaceae</taxon>
        <taxon>Zygosaccharomyces</taxon>
    </lineage>
</organism>
<dbReference type="Pfam" id="PF09797">
    <property type="entry name" value="NatB_MDM20"/>
    <property type="match status" value="1"/>
</dbReference>
<dbReference type="eggNOG" id="KOG2053">
    <property type="taxonomic scope" value="Eukaryota"/>
</dbReference>
<comment type="similarity">
    <text evidence="1">Belongs to the MDM20/NAA25 family.</text>
</comment>
<dbReference type="Proteomes" id="UP000187013">
    <property type="component" value="Unassembled WGS sequence"/>
</dbReference>